<dbReference type="GO" id="GO:0016491">
    <property type="term" value="F:oxidoreductase activity"/>
    <property type="evidence" value="ECO:0007669"/>
    <property type="project" value="InterPro"/>
</dbReference>
<reference evidence="2 3" key="1">
    <citation type="journal article" date="2017" name="Genome Announc.">
        <title>Twelve Complete Reference Genomes of Clinical Isolates in the Capnocytophaga Genus.</title>
        <authorList>
            <person name="Villarma A."/>
            <person name="Gulvik C.A."/>
            <person name="Rowe L.A."/>
            <person name="Sheth M."/>
            <person name="Juieng P."/>
            <person name="Nicholson A.C."/>
            <person name="Loparev V.N."/>
            <person name="McQuiston J.R."/>
        </authorList>
    </citation>
    <scope>NUCLEOTIDE SEQUENCE [LARGE SCALE GENOMIC DNA]</scope>
    <source>
        <strain evidence="2 3">G7591</strain>
    </source>
</reference>
<dbReference type="InterPro" id="IPR036249">
    <property type="entry name" value="Thioredoxin-like_sf"/>
</dbReference>
<dbReference type="EMBL" id="CP022378">
    <property type="protein sequence ID" value="ATA68306.1"/>
    <property type="molecule type" value="Genomic_DNA"/>
</dbReference>
<dbReference type="GO" id="GO:0016209">
    <property type="term" value="F:antioxidant activity"/>
    <property type="evidence" value="ECO:0007669"/>
    <property type="project" value="InterPro"/>
</dbReference>
<organism evidence="2 3">
    <name type="scientific">Capnocytophaga cynodegmi</name>
    <dbReference type="NCBI Taxonomy" id="28189"/>
    <lineage>
        <taxon>Bacteria</taxon>
        <taxon>Pseudomonadati</taxon>
        <taxon>Bacteroidota</taxon>
        <taxon>Flavobacteriia</taxon>
        <taxon>Flavobacteriales</taxon>
        <taxon>Flavobacteriaceae</taxon>
        <taxon>Capnocytophaga</taxon>
    </lineage>
</organism>
<evidence type="ECO:0000313" key="2">
    <source>
        <dbReference type="EMBL" id="ATA68306.1"/>
    </source>
</evidence>
<dbReference type="Proteomes" id="UP000242855">
    <property type="component" value="Chromosome"/>
</dbReference>
<protein>
    <submittedName>
        <fullName evidence="2">Redoxin</fullName>
    </submittedName>
</protein>
<gene>
    <name evidence="2" type="ORF">CGC48_06490</name>
</gene>
<dbReference type="KEGG" id="ccyn:CGC48_06490"/>
<dbReference type="InterPro" id="IPR000866">
    <property type="entry name" value="AhpC/TSA"/>
</dbReference>
<evidence type="ECO:0000259" key="1">
    <source>
        <dbReference type="PROSITE" id="PS51352"/>
    </source>
</evidence>
<feature type="domain" description="Thioredoxin" evidence="1">
    <location>
        <begin position="41"/>
        <end position="179"/>
    </location>
</feature>
<dbReference type="PROSITE" id="PS51352">
    <property type="entry name" value="THIOREDOXIN_2"/>
    <property type="match status" value="1"/>
</dbReference>
<evidence type="ECO:0000313" key="3">
    <source>
        <dbReference type="Proteomes" id="UP000242855"/>
    </source>
</evidence>
<proteinExistence type="predicted"/>
<accession>A0A250E9C3</accession>
<dbReference type="Pfam" id="PF00578">
    <property type="entry name" value="AhpC-TSA"/>
    <property type="match status" value="1"/>
</dbReference>
<dbReference type="AlphaFoldDB" id="A0A250E9C3"/>
<dbReference type="Gene3D" id="3.40.30.10">
    <property type="entry name" value="Glutaredoxin"/>
    <property type="match status" value="1"/>
</dbReference>
<sequence>MRKTMNKNSIIKKVISSLVICFLGVMSYKMYQKMSHKKQVAQQIAMLPAFSFTDLEGNTFTNNNLKENIATIFVYFNSECDYCLHEAQSIQKNLSQFDEVYFVFVSIEPIENIKKFAQEQQLLGVENVTFLQDASFVFSQKFDANRIPYLLIYNKSKKLIYKHKGQIKAETILRVLEKQ</sequence>
<name>A0A250E9C3_9FLAO</name>
<dbReference type="SUPFAM" id="SSF52833">
    <property type="entry name" value="Thioredoxin-like"/>
    <property type="match status" value="1"/>
</dbReference>
<dbReference type="PANTHER" id="PTHR42852:SF13">
    <property type="entry name" value="PROTEIN DIPZ"/>
    <property type="match status" value="1"/>
</dbReference>
<dbReference type="PANTHER" id="PTHR42852">
    <property type="entry name" value="THIOL:DISULFIDE INTERCHANGE PROTEIN DSBE"/>
    <property type="match status" value="1"/>
</dbReference>
<dbReference type="InterPro" id="IPR050553">
    <property type="entry name" value="Thioredoxin_ResA/DsbE_sf"/>
</dbReference>
<dbReference type="InterPro" id="IPR013766">
    <property type="entry name" value="Thioredoxin_domain"/>
</dbReference>